<feature type="region of interest" description="Disordered" evidence="1">
    <location>
        <begin position="303"/>
        <end position="324"/>
    </location>
</feature>
<evidence type="ECO:0000313" key="2">
    <source>
        <dbReference type="EMBL" id="CEQ42412.1"/>
    </source>
</evidence>
<dbReference type="PANTHER" id="PTHR14269">
    <property type="entry name" value="CDP-DIACYLGLYCEROL--GLYCEROL-3-PHOSPHATE 3-PHOSPHATIDYLTRANSFERASE-RELATED"/>
    <property type="match status" value="1"/>
</dbReference>
<name>A0A0D6EQQ7_SPOSA</name>
<proteinExistence type="predicted"/>
<protein>
    <submittedName>
        <fullName evidence="2">SPOSA6832_04222-mRNA-1:cds</fullName>
    </submittedName>
</protein>
<dbReference type="GO" id="GO:0046474">
    <property type="term" value="P:glycerophospholipid biosynthetic process"/>
    <property type="evidence" value="ECO:0007669"/>
    <property type="project" value="TreeGrafter"/>
</dbReference>
<evidence type="ECO:0000256" key="1">
    <source>
        <dbReference type="SAM" id="MobiDB-lite"/>
    </source>
</evidence>
<dbReference type="AlphaFoldDB" id="A0A0D6EQQ7"/>
<dbReference type="EMBL" id="CENE01000025">
    <property type="protein sequence ID" value="CEQ42412.1"/>
    <property type="molecule type" value="Genomic_DNA"/>
</dbReference>
<dbReference type="Pfam" id="PF13344">
    <property type="entry name" value="Hydrolase_6"/>
    <property type="match status" value="1"/>
</dbReference>
<dbReference type="Proteomes" id="UP000243876">
    <property type="component" value="Unassembled WGS sequence"/>
</dbReference>
<organism evidence="2 3">
    <name type="scientific">Sporidiobolus salmonicolor</name>
    <name type="common">Yeast-like fungus</name>
    <name type="synonym">Sporobolomyces salmonicolor</name>
    <dbReference type="NCBI Taxonomy" id="5005"/>
    <lineage>
        <taxon>Eukaryota</taxon>
        <taxon>Fungi</taxon>
        <taxon>Dikarya</taxon>
        <taxon>Basidiomycota</taxon>
        <taxon>Pucciniomycotina</taxon>
        <taxon>Microbotryomycetes</taxon>
        <taxon>Sporidiobolales</taxon>
        <taxon>Sporidiobolaceae</taxon>
        <taxon>Sporobolomyces</taxon>
    </lineage>
</organism>
<dbReference type="PANTHER" id="PTHR14269:SF4">
    <property type="entry name" value="CAT EYE SYNDROME CRITICAL REGION PROTEIN 5"/>
    <property type="match status" value="1"/>
</dbReference>
<dbReference type="OrthoDB" id="10251048at2759"/>
<accession>A0A0D6EQQ7</accession>
<reference evidence="3" key="1">
    <citation type="submission" date="2015-02" db="EMBL/GenBank/DDBJ databases">
        <authorList>
            <person name="Gon?alves P."/>
        </authorList>
    </citation>
    <scope>NUCLEOTIDE SEQUENCE [LARGE SCALE GENOMIC DNA]</scope>
</reference>
<dbReference type="InterPro" id="IPR050324">
    <property type="entry name" value="CDP-alcohol_PTase-I"/>
</dbReference>
<dbReference type="GO" id="GO:0005739">
    <property type="term" value="C:mitochondrion"/>
    <property type="evidence" value="ECO:0007669"/>
    <property type="project" value="TreeGrafter"/>
</dbReference>
<evidence type="ECO:0000313" key="3">
    <source>
        <dbReference type="Proteomes" id="UP000243876"/>
    </source>
</evidence>
<dbReference type="Gene3D" id="3.40.50.1000">
    <property type="entry name" value="HAD superfamily/HAD-like"/>
    <property type="match status" value="2"/>
</dbReference>
<dbReference type="InterPro" id="IPR036412">
    <property type="entry name" value="HAD-like_sf"/>
</dbReference>
<gene>
    <name evidence="2" type="primary">SPOSA6832_04222</name>
</gene>
<dbReference type="SUPFAM" id="SSF56784">
    <property type="entry name" value="HAD-like"/>
    <property type="match status" value="1"/>
</dbReference>
<sequence length="483" mass="52901">MAESSPLSSPIRPSLGLTFAPSLLGLLDRASSAVLCLYSLLLLLLGDLSLPLAPLDDAFSPDGVLKQGQHVLPQAKQVMQILNGNNPLQKRYPFICVTNGGGTLESARCKKLTKELGVEIGEHQIVQSHTIFRSFVPRYADKPVFVVGGNSDHCRQVAEAYGFKHVYIPADVLRWQPSAWPYHKLTEKEMAYSRDVDFSTISFAAVLVFHDSRDWGRDLQLTLDLVRAQDGVFGTLKDPKDKEAWRPERQLPVHFSNPDLLWGNDFSQARFGQGALQESMAAVYKMTTGCELQRLVPFPLLSLPSSPPPPRALSDSLSTRRTTGGKPTLATYEYCSQLLYSAIEHAAVGKPIDLYAKGEPAKFEGRVYMVGDNPRSDIAGEHRFAFPFLPVDPSTSSPGLVRLRAGLSLLTASPVPSPLFLLGHCDTGANNFGWESILVQTGVFRGDKPEDAEHVPTVVKRDVLEGIKWALEREGEGGAIAGL</sequence>
<dbReference type="InterPro" id="IPR023214">
    <property type="entry name" value="HAD_sf"/>
</dbReference>
<dbReference type="InterPro" id="IPR006357">
    <property type="entry name" value="HAD-SF_hydro_IIA"/>
</dbReference>
<keyword evidence="3" id="KW-1185">Reference proteome</keyword>